<feature type="compositionally biased region" description="Basic residues" evidence="1">
    <location>
        <begin position="342"/>
        <end position="352"/>
    </location>
</feature>
<evidence type="ECO:0000256" key="1">
    <source>
        <dbReference type="SAM" id="MobiDB-lite"/>
    </source>
</evidence>
<geneLocation type="plasmid" evidence="2">
    <name>unnamed2</name>
</geneLocation>
<feature type="compositionally biased region" description="Low complexity" evidence="1">
    <location>
        <begin position="309"/>
        <end position="319"/>
    </location>
</feature>
<feature type="region of interest" description="Disordered" evidence="1">
    <location>
        <begin position="143"/>
        <end position="163"/>
    </location>
</feature>
<reference evidence="2 3" key="1">
    <citation type="submission" date="2023-02" db="EMBL/GenBank/DDBJ databases">
        <authorList>
            <person name="Maleckis M."/>
        </authorList>
    </citation>
    <scope>NUCLEOTIDE SEQUENCE [LARGE SCALE GENOMIC DNA]</scope>
    <source>
        <strain evidence="2 3">P8-A2</strain>
        <plasmid evidence="2">unnamed2</plasmid>
    </source>
</reference>
<comment type="caution">
    <text evidence="2">The sequence shown here is derived from an EMBL/GenBank/DDBJ whole genome shotgun (WGS) entry which is preliminary data.</text>
</comment>
<accession>A0ABU3V767</accession>
<feature type="region of interest" description="Disordered" evidence="1">
    <location>
        <begin position="293"/>
        <end position="352"/>
    </location>
</feature>
<evidence type="ECO:0000313" key="2">
    <source>
        <dbReference type="EMBL" id="MDU9001619.1"/>
    </source>
</evidence>
<keyword evidence="2" id="KW-0614">Plasmid</keyword>
<evidence type="ECO:0000313" key="3">
    <source>
        <dbReference type="Proteomes" id="UP001257627"/>
    </source>
</evidence>
<keyword evidence="3" id="KW-1185">Reference proteome</keyword>
<sequence length="352" mass="40302">MTRSRPYGPDRDPVARHIGEPWIDRALRKVLKPNELRLLTDCLWGAPPDQVGRRLGIGEADVLRLVSALLHRIKTSPYGPALLEELRSGSGPRFSELLWEGRKEVPVHRCARTGCTEPPFTQRATGRARRFCSNRCKQAAYRERRNTEQAPSTAATRHRPRTEAQRRGYLLRKYDELPELPAPQREQGWFFTYIQRRIRYAATRPALPALAVSRTKPLPHSFRPAGRSGLPPLFFDTASYRMDTAARRRLRELYRWFNDGQAAYKLGAPAPAWRQPRVKPEGSLTSPMQALMEHTPDQLPPPRVYLPDAARAARFEAPPASGPPRSPWHTRTTLQGQTTRAPAKRRRRRRGR</sequence>
<protein>
    <submittedName>
        <fullName evidence="2">Uncharacterized protein</fullName>
    </submittedName>
</protein>
<feature type="compositionally biased region" description="Polar residues" evidence="1">
    <location>
        <begin position="329"/>
        <end position="340"/>
    </location>
</feature>
<dbReference type="EMBL" id="JARAKF010000004">
    <property type="protein sequence ID" value="MDU9001619.1"/>
    <property type="molecule type" value="Genomic_DNA"/>
</dbReference>
<proteinExistence type="predicted"/>
<gene>
    <name evidence="2" type="ORF">PU648_57350</name>
</gene>
<dbReference type="Proteomes" id="UP001257627">
    <property type="component" value="Unassembled WGS sequence"/>
</dbReference>
<name>A0ABU3V767_9ACTN</name>
<dbReference type="RefSeq" id="WP_266945877.1">
    <property type="nucleotide sequence ID" value="NZ_JAPEMK010000006.1"/>
</dbReference>
<organism evidence="2 3">
    <name type="scientific">Streptomyces mirabilis</name>
    <dbReference type="NCBI Taxonomy" id="68239"/>
    <lineage>
        <taxon>Bacteria</taxon>
        <taxon>Bacillati</taxon>
        <taxon>Actinomycetota</taxon>
        <taxon>Actinomycetes</taxon>
        <taxon>Kitasatosporales</taxon>
        <taxon>Streptomycetaceae</taxon>
        <taxon>Streptomyces</taxon>
    </lineage>
</organism>